<protein>
    <submittedName>
        <fullName evidence="1">Uncharacterized protein</fullName>
    </submittedName>
</protein>
<evidence type="ECO:0000313" key="2">
    <source>
        <dbReference type="Proteomes" id="UP000299102"/>
    </source>
</evidence>
<dbReference type="Proteomes" id="UP000299102">
    <property type="component" value="Unassembled WGS sequence"/>
</dbReference>
<name>A0A4C1YWI4_EUMVA</name>
<evidence type="ECO:0000313" key="1">
    <source>
        <dbReference type="EMBL" id="GBP80656.1"/>
    </source>
</evidence>
<organism evidence="1 2">
    <name type="scientific">Eumeta variegata</name>
    <name type="common">Bagworm moth</name>
    <name type="synonym">Eumeta japonica</name>
    <dbReference type="NCBI Taxonomy" id="151549"/>
    <lineage>
        <taxon>Eukaryota</taxon>
        <taxon>Metazoa</taxon>
        <taxon>Ecdysozoa</taxon>
        <taxon>Arthropoda</taxon>
        <taxon>Hexapoda</taxon>
        <taxon>Insecta</taxon>
        <taxon>Pterygota</taxon>
        <taxon>Neoptera</taxon>
        <taxon>Endopterygota</taxon>
        <taxon>Lepidoptera</taxon>
        <taxon>Glossata</taxon>
        <taxon>Ditrysia</taxon>
        <taxon>Tineoidea</taxon>
        <taxon>Psychidae</taxon>
        <taxon>Oiketicinae</taxon>
        <taxon>Eumeta</taxon>
    </lineage>
</organism>
<accession>A0A4C1YWI4</accession>
<keyword evidence="2" id="KW-1185">Reference proteome</keyword>
<proteinExistence type="predicted"/>
<reference evidence="1 2" key="1">
    <citation type="journal article" date="2019" name="Commun. Biol.">
        <title>The bagworm genome reveals a unique fibroin gene that provides high tensile strength.</title>
        <authorList>
            <person name="Kono N."/>
            <person name="Nakamura H."/>
            <person name="Ohtoshi R."/>
            <person name="Tomita M."/>
            <person name="Numata K."/>
            <person name="Arakawa K."/>
        </authorList>
    </citation>
    <scope>NUCLEOTIDE SEQUENCE [LARGE SCALE GENOMIC DNA]</scope>
</reference>
<dbReference type="AlphaFoldDB" id="A0A4C1YWI4"/>
<sequence length="162" mass="18720">MLFSDIDPGPYRNGRRYLAPVNDYRQRLIDRNVFTQLRLSENLNQCGQVDPRVVLAQNHRNSWSASDHGPCYRSDCFRRNIRCTLTRPLKAILPQHQTYPETYSMIWQNDPPPPDFIIPPLLPFHIGFPFSANYPLPLLISAIISPFRPPTDNLFLTKGQAT</sequence>
<comment type="caution">
    <text evidence="1">The sequence shown here is derived from an EMBL/GenBank/DDBJ whole genome shotgun (WGS) entry which is preliminary data.</text>
</comment>
<gene>
    <name evidence="1" type="ORF">EVAR_54114_1</name>
</gene>
<dbReference type="EMBL" id="BGZK01001473">
    <property type="protein sequence ID" value="GBP80656.1"/>
    <property type="molecule type" value="Genomic_DNA"/>
</dbReference>